<sequence>MATKIPPEILLPILEEDAQKDSLRNNYPWPYHHVCQYWHDVLVSSPMEWTYIKLRPSSENSEQHERYDLARSLLQLERSKGCPLTAYISGVEHHHSNRSYLATPYVFQESYRWKYVTISDGAIEPSSLLCALSRSVHLETLLSPTCSYTGLFDVTQRLTLPNLRRLFMSPFRPANNILGSIHASLLETLEIDSQISITALEAFLRASVPDKLTTLTIDRLGLRDEEVPLMRSSPQMCSRLKQLDIWFEDSSRTPALRQIVRLLTWVPRTGFALSSLSYVYTISIGRAPQVHVLTSWRC</sequence>
<reference evidence="1 2" key="1">
    <citation type="journal article" date="2019" name="Nat. Ecol. Evol.">
        <title>Megaphylogeny resolves global patterns of mushroom evolution.</title>
        <authorList>
            <person name="Varga T."/>
            <person name="Krizsan K."/>
            <person name="Foldi C."/>
            <person name="Dima B."/>
            <person name="Sanchez-Garcia M."/>
            <person name="Sanchez-Ramirez S."/>
            <person name="Szollosi G.J."/>
            <person name="Szarkandi J.G."/>
            <person name="Papp V."/>
            <person name="Albert L."/>
            <person name="Andreopoulos W."/>
            <person name="Angelini C."/>
            <person name="Antonin V."/>
            <person name="Barry K.W."/>
            <person name="Bougher N.L."/>
            <person name="Buchanan P."/>
            <person name="Buyck B."/>
            <person name="Bense V."/>
            <person name="Catcheside P."/>
            <person name="Chovatia M."/>
            <person name="Cooper J."/>
            <person name="Damon W."/>
            <person name="Desjardin D."/>
            <person name="Finy P."/>
            <person name="Geml J."/>
            <person name="Haridas S."/>
            <person name="Hughes K."/>
            <person name="Justo A."/>
            <person name="Karasinski D."/>
            <person name="Kautmanova I."/>
            <person name="Kiss B."/>
            <person name="Kocsube S."/>
            <person name="Kotiranta H."/>
            <person name="LaButti K.M."/>
            <person name="Lechner B.E."/>
            <person name="Liimatainen K."/>
            <person name="Lipzen A."/>
            <person name="Lukacs Z."/>
            <person name="Mihaltcheva S."/>
            <person name="Morgado L.N."/>
            <person name="Niskanen T."/>
            <person name="Noordeloos M.E."/>
            <person name="Ohm R.A."/>
            <person name="Ortiz-Santana B."/>
            <person name="Ovrebo C."/>
            <person name="Racz N."/>
            <person name="Riley R."/>
            <person name="Savchenko A."/>
            <person name="Shiryaev A."/>
            <person name="Soop K."/>
            <person name="Spirin V."/>
            <person name="Szebenyi C."/>
            <person name="Tomsovsky M."/>
            <person name="Tulloss R.E."/>
            <person name="Uehling J."/>
            <person name="Grigoriev I.V."/>
            <person name="Vagvolgyi C."/>
            <person name="Papp T."/>
            <person name="Martin F.M."/>
            <person name="Miettinen O."/>
            <person name="Hibbett D.S."/>
            <person name="Nagy L.G."/>
        </authorList>
    </citation>
    <scope>NUCLEOTIDE SEQUENCE [LARGE SCALE GENOMIC DNA]</scope>
    <source>
        <strain evidence="1 2">CBS 309.79</strain>
    </source>
</reference>
<dbReference type="AlphaFoldDB" id="A0A5C3QBZ5"/>
<gene>
    <name evidence="1" type="ORF">BDV98DRAFT_173371</name>
</gene>
<name>A0A5C3QBZ5_9AGAR</name>
<dbReference type="Proteomes" id="UP000305067">
    <property type="component" value="Unassembled WGS sequence"/>
</dbReference>
<dbReference type="EMBL" id="ML178833">
    <property type="protein sequence ID" value="TFK99585.1"/>
    <property type="molecule type" value="Genomic_DNA"/>
</dbReference>
<accession>A0A5C3QBZ5</accession>
<organism evidence="1 2">
    <name type="scientific">Pterulicium gracile</name>
    <dbReference type="NCBI Taxonomy" id="1884261"/>
    <lineage>
        <taxon>Eukaryota</taxon>
        <taxon>Fungi</taxon>
        <taxon>Dikarya</taxon>
        <taxon>Basidiomycota</taxon>
        <taxon>Agaricomycotina</taxon>
        <taxon>Agaricomycetes</taxon>
        <taxon>Agaricomycetidae</taxon>
        <taxon>Agaricales</taxon>
        <taxon>Pleurotineae</taxon>
        <taxon>Pterulaceae</taxon>
        <taxon>Pterulicium</taxon>
    </lineage>
</organism>
<dbReference type="SUPFAM" id="SSF52047">
    <property type="entry name" value="RNI-like"/>
    <property type="match status" value="1"/>
</dbReference>
<dbReference type="OrthoDB" id="2801457at2759"/>
<keyword evidence="2" id="KW-1185">Reference proteome</keyword>
<evidence type="ECO:0000313" key="1">
    <source>
        <dbReference type="EMBL" id="TFK99585.1"/>
    </source>
</evidence>
<evidence type="ECO:0000313" key="2">
    <source>
        <dbReference type="Proteomes" id="UP000305067"/>
    </source>
</evidence>
<protein>
    <recommendedName>
        <fullName evidence="3">F-box domain-containing protein</fullName>
    </recommendedName>
</protein>
<evidence type="ECO:0008006" key="3">
    <source>
        <dbReference type="Google" id="ProtNLM"/>
    </source>
</evidence>
<proteinExistence type="predicted"/>